<sequence length="83" mass="8878">MMQTAIDNGIPGIDADCGGVCACGTCHVIVDETWIDAVGVANDDEIMMLDLTPEKAKTSRLSCQIKTTAAMDGMIVRLPEFQM</sequence>
<proteinExistence type="inferred from homology"/>
<dbReference type="PANTHER" id="PTHR23426:SF65">
    <property type="entry name" value="FERREDOXIN-2, MITOCHONDRIAL"/>
    <property type="match status" value="1"/>
</dbReference>
<dbReference type="EMBL" id="CP003837">
    <property type="protein sequence ID" value="AGH45157.1"/>
    <property type="molecule type" value="Genomic_DNA"/>
</dbReference>
<name>K7A8P9_9ALTE</name>
<feature type="domain" description="2Fe-2S ferredoxin-type" evidence="8">
    <location>
        <begin position="1"/>
        <end position="82"/>
    </location>
</feature>
<comment type="cofactor">
    <cofactor evidence="7">
        <name>[2Fe-2S] cluster</name>
        <dbReference type="ChEBI" id="CHEBI:190135"/>
    </cofactor>
</comment>
<dbReference type="STRING" id="1129794.C427_3048"/>
<keyword evidence="10" id="KW-1185">Reference proteome</keyword>
<dbReference type="Proteomes" id="UP000011864">
    <property type="component" value="Chromosome"/>
</dbReference>
<evidence type="ECO:0000256" key="7">
    <source>
        <dbReference type="ARBA" id="ARBA00034078"/>
    </source>
</evidence>
<dbReference type="eggNOG" id="COG0633">
    <property type="taxonomic scope" value="Bacteria"/>
</dbReference>
<evidence type="ECO:0000313" key="10">
    <source>
        <dbReference type="Proteomes" id="UP000011864"/>
    </source>
</evidence>
<dbReference type="HOGENOM" id="CLU_082632_5_1_6"/>
<evidence type="ECO:0000256" key="4">
    <source>
        <dbReference type="ARBA" id="ARBA00023004"/>
    </source>
</evidence>
<dbReference type="InterPro" id="IPR036010">
    <property type="entry name" value="2Fe-2S_ferredoxin-like_sf"/>
</dbReference>
<dbReference type="GO" id="GO:0140647">
    <property type="term" value="P:P450-containing electron transport chain"/>
    <property type="evidence" value="ECO:0007669"/>
    <property type="project" value="InterPro"/>
</dbReference>
<dbReference type="SUPFAM" id="SSF54292">
    <property type="entry name" value="2Fe-2S ferredoxin-like"/>
    <property type="match status" value="1"/>
</dbReference>
<evidence type="ECO:0000313" key="9">
    <source>
        <dbReference type="EMBL" id="AGH45157.1"/>
    </source>
</evidence>
<dbReference type="Pfam" id="PF00111">
    <property type="entry name" value="Fer2"/>
    <property type="match status" value="1"/>
</dbReference>
<organism evidence="9 10">
    <name type="scientific">Paraglaciecola psychrophila 170</name>
    <dbReference type="NCBI Taxonomy" id="1129794"/>
    <lineage>
        <taxon>Bacteria</taxon>
        <taxon>Pseudomonadati</taxon>
        <taxon>Pseudomonadota</taxon>
        <taxon>Gammaproteobacteria</taxon>
        <taxon>Alteromonadales</taxon>
        <taxon>Alteromonadaceae</taxon>
        <taxon>Paraglaciecola</taxon>
    </lineage>
</organism>
<dbReference type="GO" id="GO:0051537">
    <property type="term" value="F:2 iron, 2 sulfur cluster binding"/>
    <property type="evidence" value="ECO:0007669"/>
    <property type="project" value="UniProtKB-KW"/>
</dbReference>
<keyword evidence="5" id="KW-0411">Iron-sulfur</keyword>
<dbReference type="InterPro" id="IPR001055">
    <property type="entry name" value="Adrenodoxin-like"/>
</dbReference>
<dbReference type="PROSITE" id="PS51085">
    <property type="entry name" value="2FE2S_FER_2"/>
    <property type="match status" value="1"/>
</dbReference>
<dbReference type="Gene3D" id="3.10.20.30">
    <property type="match status" value="1"/>
</dbReference>
<dbReference type="GO" id="GO:0046872">
    <property type="term" value="F:metal ion binding"/>
    <property type="evidence" value="ECO:0007669"/>
    <property type="project" value="UniProtKB-KW"/>
</dbReference>
<dbReference type="KEGG" id="gps:C427_3048"/>
<keyword evidence="3" id="KW-0479">Metal-binding</keyword>
<evidence type="ECO:0000256" key="2">
    <source>
        <dbReference type="ARBA" id="ARBA00022714"/>
    </source>
</evidence>
<dbReference type="PANTHER" id="PTHR23426">
    <property type="entry name" value="FERREDOXIN/ADRENODOXIN"/>
    <property type="match status" value="1"/>
</dbReference>
<evidence type="ECO:0000256" key="3">
    <source>
        <dbReference type="ARBA" id="ARBA00022723"/>
    </source>
</evidence>
<dbReference type="InterPro" id="IPR001041">
    <property type="entry name" value="2Fe-2S_ferredoxin-type"/>
</dbReference>
<evidence type="ECO:0000256" key="6">
    <source>
        <dbReference type="ARBA" id="ARBA00023075"/>
    </source>
</evidence>
<protein>
    <submittedName>
        <fullName evidence="9">(2Fe-2S) ferredoxin</fullName>
    </submittedName>
</protein>
<dbReference type="GO" id="GO:0009055">
    <property type="term" value="F:electron transfer activity"/>
    <property type="evidence" value="ECO:0007669"/>
    <property type="project" value="TreeGrafter"/>
</dbReference>
<keyword evidence="2" id="KW-0001">2Fe-2S</keyword>
<dbReference type="PATRIC" id="fig|1129794.4.peg.3031"/>
<dbReference type="CDD" id="cd00207">
    <property type="entry name" value="fer2"/>
    <property type="match status" value="1"/>
</dbReference>
<evidence type="ECO:0000259" key="8">
    <source>
        <dbReference type="PROSITE" id="PS51085"/>
    </source>
</evidence>
<gene>
    <name evidence="9" type="primary">fdx</name>
    <name evidence="9" type="ORF">C427_3048</name>
</gene>
<comment type="similarity">
    <text evidence="1">Belongs to the adrenodoxin/putidaredoxin family.</text>
</comment>
<dbReference type="InterPro" id="IPR012675">
    <property type="entry name" value="Beta-grasp_dom_sf"/>
</dbReference>
<keyword evidence="4" id="KW-0408">Iron</keyword>
<evidence type="ECO:0000256" key="1">
    <source>
        <dbReference type="ARBA" id="ARBA00010914"/>
    </source>
</evidence>
<accession>K7A8P9</accession>
<keyword evidence="6" id="KW-0830">Ubiquinone</keyword>
<reference evidence="9 10" key="1">
    <citation type="journal article" date="2013" name="Genome Announc.">
        <title>Complete Genome Sequence of Glaciecola psychrophila Strain 170T.</title>
        <authorList>
            <person name="Yin J."/>
            <person name="Chen J."/>
            <person name="Liu G."/>
            <person name="Yu Y."/>
            <person name="Song L."/>
            <person name="Wang X."/>
            <person name="Qu X."/>
        </authorList>
    </citation>
    <scope>NUCLEOTIDE SEQUENCE [LARGE SCALE GENOMIC DNA]</scope>
    <source>
        <strain evidence="9 10">170</strain>
    </source>
</reference>
<dbReference type="PRINTS" id="PR00355">
    <property type="entry name" value="ADRENODOXIN"/>
</dbReference>
<evidence type="ECO:0000256" key="5">
    <source>
        <dbReference type="ARBA" id="ARBA00023014"/>
    </source>
</evidence>
<dbReference type="AlphaFoldDB" id="K7A8P9"/>